<name>A0ABN7IWP6_9BASI</name>
<dbReference type="Proteomes" id="UP000836402">
    <property type="component" value="Unassembled WGS sequence"/>
</dbReference>
<evidence type="ECO:0000313" key="2">
    <source>
        <dbReference type="EMBL" id="CAD6924670.1"/>
    </source>
</evidence>
<evidence type="ECO:0000256" key="1">
    <source>
        <dbReference type="SAM" id="MobiDB-lite"/>
    </source>
</evidence>
<organism evidence="2 3">
    <name type="scientific">Tilletia caries</name>
    <name type="common">wheat bunt fungus</name>
    <dbReference type="NCBI Taxonomy" id="13290"/>
    <lineage>
        <taxon>Eukaryota</taxon>
        <taxon>Fungi</taxon>
        <taxon>Dikarya</taxon>
        <taxon>Basidiomycota</taxon>
        <taxon>Ustilaginomycotina</taxon>
        <taxon>Exobasidiomycetes</taxon>
        <taxon>Tilletiales</taxon>
        <taxon>Tilletiaceae</taxon>
        <taxon>Tilletia</taxon>
    </lineage>
</organism>
<accession>A0ABN7IWP6</accession>
<reference evidence="2" key="1">
    <citation type="submission" date="2020-10" db="EMBL/GenBank/DDBJ databases">
        <authorList>
            <person name="Sedaghatjoo S."/>
        </authorList>
    </citation>
    <scope>NUCLEOTIDE SEQUENCE</scope>
    <source>
        <strain evidence="2">AZH3</strain>
    </source>
</reference>
<gene>
    <name evidence="2" type="ORF">JKIAZH3_G8630</name>
</gene>
<dbReference type="EMBL" id="CAJHJG010002923">
    <property type="protein sequence ID" value="CAD6924670.1"/>
    <property type="molecule type" value="Genomic_DNA"/>
</dbReference>
<comment type="caution">
    <text evidence="2">The sequence shown here is derived from an EMBL/GenBank/DDBJ whole genome shotgun (WGS) entry which is preliminary data.</text>
</comment>
<keyword evidence="3" id="KW-1185">Reference proteome</keyword>
<sequence length="115" mass="12712">MAMIHYVTNYISKLGFDSGLVMSALAGSMKAVEGRAAPQSGLPQTSHSGEEAVPEPPVSLDSTANSRLVSKDGEPDDRYIGARFFDLYYRSSTTRYSLHKEIQLRMRNMAPRTLL</sequence>
<proteinExistence type="predicted"/>
<feature type="region of interest" description="Disordered" evidence="1">
    <location>
        <begin position="33"/>
        <end position="78"/>
    </location>
</feature>
<feature type="compositionally biased region" description="Basic and acidic residues" evidence="1">
    <location>
        <begin position="69"/>
        <end position="78"/>
    </location>
</feature>
<protein>
    <submittedName>
        <fullName evidence="2">Uncharacterized protein</fullName>
    </submittedName>
</protein>
<evidence type="ECO:0000313" key="3">
    <source>
        <dbReference type="Proteomes" id="UP000836402"/>
    </source>
</evidence>